<dbReference type="EMBL" id="JACHJN010000001">
    <property type="protein sequence ID" value="MBB5954053.1"/>
    <property type="molecule type" value="Genomic_DNA"/>
</dbReference>
<proteinExistence type="predicted"/>
<keyword evidence="4 6" id="KW-1133">Transmembrane helix</keyword>
<feature type="transmembrane region" description="Helical" evidence="6">
    <location>
        <begin position="381"/>
        <end position="403"/>
    </location>
</feature>
<evidence type="ECO:0000256" key="5">
    <source>
        <dbReference type="ARBA" id="ARBA00023136"/>
    </source>
</evidence>
<keyword evidence="5 6" id="KW-0472">Membrane</keyword>
<evidence type="ECO:0000259" key="7">
    <source>
        <dbReference type="Pfam" id="PF02687"/>
    </source>
</evidence>
<dbReference type="Proteomes" id="UP000547510">
    <property type="component" value="Unassembled WGS sequence"/>
</dbReference>
<keyword evidence="3 6" id="KW-0812">Transmembrane</keyword>
<organism evidence="8 9">
    <name type="scientific">Saccharothrix tamanrassetensis</name>
    <dbReference type="NCBI Taxonomy" id="1051531"/>
    <lineage>
        <taxon>Bacteria</taxon>
        <taxon>Bacillati</taxon>
        <taxon>Actinomycetota</taxon>
        <taxon>Actinomycetes</taxon>
        <taxon>Pseudonocardiales</taxon>
        <taxon>Pseudonocardiaceae</taxon>
        <taxon>Saccharothrix</taxon>
    </lineage>
</organism>
<feature type="domain" description="ABC3 transporter permease C-terminal" evidence="7">
    <location>
        <begin position="686"/>
        <end position="801"/>
    </location>
</feature>
<feature type="transmembrane region" description="Helical" evidence="6">
    <location>
        <begin position="682"/>
        <end position="706"/>
    </location>
</feature>
<feature type="transmembrane region" description="Helical" evidence="6">
    <location>
        <begin position="771"/>
        <end position="791"/>
    </location>
</feature>
<evidence type="ECO:0000256" key="2">
    <source>
        <dbReference type="ARBA" id="ARBA00022475"/>
    </source>
</evidence>
<dbReference type="Pfam" id="PF02687">
    <property type="entry name" value="FtsX"/>
    <property type="match status" value="2"/>
</dbReference>
<name>A0A841CAT1_9PSEU</name>
<evidence type="ECO:0000256" key="3">
    <source>
        <dbReference type="ARBA" id="ARBA00022692"/>
    </source>
</evidence>
<feature type="transmembrane region" description="Helical" evidence="6">
    <location>
        <begin position="235"/>
        <end position="261"/>
    </location>
</feature>
<keyword evidence="9" id="KW-1185">Reference proteome</keyword>
<gene>
    <name evidence="8" type="ORF">FHS29_000623</name>
</gene>
<feature type="domain" description="ABC3 transporter permease C-terminal" evidence="7">
    <location>
        <begin position="241"/>
        <end position="356"/>
    </location>
</feature>
<sequence length="809" mass="82802">MLGLALRTLRFRVGGFAASFIALFLGAAIVMACGGLMESGIRDAVPPQRLAAPLLVTGDPSYLERSPIEASLADRAKVPGVAKVLPDVAFPVNLPGGDATGHQWSAVELTTHRVNAGRGPQGPGEVVVDDKAGASVDSEITLGIASKNRTYRVVGVASGPVDASTVYFSDDEARRLYAKPGKVDLFGVLLEPGASVEAVRGELERAVGSRDVKVLAGDERGLAEFPDAQGGGEGLITLSAVFGGLAIMVAMFVVAGTLGLSVQQRHREMALLRAIGSTPGQLRRLVLGETAIVAVLATLAGWPLSGYLGRWLMDQLAGAGVAPSQLAYRQGWIPVAAGVGISLLSALVAAFVAGRGAAVTKPTEALMEASLQSRWFSVPRLVFALVCLGGGTALSIITALVMSGPVAASTAGPTAMLWASGIALLSPAAAKVIIAALRWPVRAVGGLAGYLAVLNAGARRVRVAGAITPVMLATGLATALIYLQTTQAGGSDGFAENLRADAVLTSSSGSLPAELVAEVDGLNGVDAASALVDTEAFFPDHEDGDDEVTVLGVTPGGVTQTLGVSITRGSVDDLRGDSVALPQKWAENLGTTVGDTVKMRLGDGQTVRAKVVAIHTGSYESALMPADLVLQHANGGQVSWILVKGGTDALSTLTEKYPNIRVMDPSEASAGSGGGGEQTGAWVNYLLVGMILAYTVIALVNTLVIATGERRREFALQRLIGATHGQILRMVGVEAVVIAVGGILLGGIVSLVTLIPFAFAMDGSLWPSGPIGIYLTVVASATGLTLLSTLLSTAHVLRTPPVEAAATLS</sequence>
<dbReference type="PANTHER" id="PTHR30287">
    <property type="entry name" value="MEMBRANE COMPONENT OF PREDICTED ABC SUPERFAMILY METABOLITE UPTAKE TRANSPORTER"/>
    <property type="match status" value="1"/>
</dbReference>
<dbReference type="RefSeq" id="WP_184687965.1">
    <property type="nucleotide sequence ID" value="NZ_JACHJN010000001.1"/>
</dbReference>
<feature type="transmembrane region" description="Helical" evidence="6">
    <location>
        <begin position="415"/>
        <end position="437"/>
    </location>
</feature>
<evidence type="ECO:0000256" key="4">
    <source>
        <dbReference type="ARBA" id="ARBA00022989"/>
    </source>
</evidence>
<evidence type="ECO:0000313" key="8">
    <source>
        <dbReference type="EMBL" id="MBB5954053.1"/>
    </source>
</evidence>
<dbReference type="InterPro" id="IPR003838">
    <property type="entry name" value="ABC3_permease_C"/>
</dbReference>
<feature type="transmembrane region" description="Helical" evidence="6">
    <location>
        <begin position="282"/>
        <end position="304"/>
    </location>
</feature>
<accession>A0A841CAT1</accession>
<feature type="transmembrane region" description="Helical" evidence="6">
    <location>
        <begin position="332"/>
        <end position="353"/>
    </location>
</feature>
<feature type="transmembrane region" description="Helical" evidence="6">
    <location>
        <begin position="463"/>
        <end position="483"/>
    </location>
</feature>
<dbReference type="PANTHER" id="PTHR30287:SF1">
    <property type="entry name" value="INNER MEMBRANE PROTEIN"/>
    <property type="match status" value="1"/>
</dbReference>
<evidence type="ECO:0000313" key="9">
    <source>
        <dbReference type="Proteomes" id="UP000547510"/>
    </source>
</evidence>
<dbReference type="PROSITE" id="PS51257">
    <property type="entry name" value="PROKAR_LIPOPROTEIN"/>
    <property type="match status" value="1"/>
</dbReference>
<reference evidence="8 9" key="1">
    <citation type="submission" date="2020-08" db="EMBL/GenBank/DDBJ databases">
        <title>Genomic Encyclopedia of Type Strains, Phase III (KMG-III): the genomes of soil and plant-associated and newly described type strains.</title>
        <authorList>
            <person name="Whitman W."/>
        </authorList>
    </citation>
    <scope>NUCLEOTIDE SEQUENCE [LARGE SCALE GENOMIC DNA]</scope>
    <source>
        <strain evidence="8 9">CECT 8640</strain>
    </source>
</reference>
<dbReference type="GO" id="GO:0005886">
    <property type="term" value="C:plasma membrane"/>
    <property type="evidence" value="ECO:0007669"/>
    <property type="project" value="UniProtKB-SubCell"/>
</dbReference>
<protein>
    <submittedName>
        <fullName evidence="8">Putative ABC transport system permease protein</fullName>
    </submittedName>
</protein>
<evidence type="ECO:0000256" key="6">
    <source>
        <dbReference type="SAM" id="Phobius"/>
    </source>
</evidence>
<dbReference type="InterPro" id="IPR038766">
    <property type="entry name" value="Membrane_comp_ABC_pdt"/>
</dbReference>
<evidence type="ECO:0000256" key="1">
    <source>
        <dbReference type="ARBA" id="ARBA00004651"/>
    </source>
</evidence>
<comment type="subcellular location">
    <subcellularLocation>
        <location evidence="1">Cell membrane</location>
        <topology evidence="1">Multi-pass membrane protein</topology>
    </subcellularLocation>
</comment>
<comment type="caution">
    <text evidence="8">The sequence shown here is derived from an EMBL/GenBank/DDBJ whole genome shotgun (WGS) entry which is preliminary data.</text>
</comment>
<dbReference type="AlphaFoldDB" id="A0A841CAT1"/>
<feature type="transmembrane region" description="Helical" evidence="6">
    <location>
        <begin position="727"/>
        <end position="759"/>
    </location>
</feature>
<keyword evidence="2" id="KW-1003">Cell membrane</keyword>